<reference evidence="1" key="1">
    <citation type="journal article" date="2021" name="Proc. Natl. Acad. Sci. U.S.A.">
        <title>A Catalog of Tens of Thousands of Viruses from Human Metagenomes Reveals Hidden Associations with Chronic Diseases.</title>
        <authorList>
            <person name="Tisza M.J."/>
            <person name="Buck C.B."/>
        </authorList>
    </citation>
    <scope>NUCLEOTIDE SEQUENCE</scope>
    <source>
        <strain evidence="1">Ctshb19</strain>
    </source>
</reference>
<dbReference type="EMBL" id="BK016086">
    <property type="protein sequence ID" value="DAF93550.1"/>
    <property type="molecule type" value="Genomic_DNA"/>
</dbReference>
<evidence type="ECO:0000313" key="1">
    <source>
        <dbReference type="EMBL" id="DAF93550.1"/>
    </source>
</evidence>
<proteinExistence type="predicted"/>
<protein>
    <submittedName>
        <fullName evidence="1">Uncharacterized protein</fullName>
    </submittedName>
</protein>
<accession>A0A8S5UGP4</accession>
<organism evidence="1">
    <name type="scientific">Myoviridae sp. ctshb19</name>
    <dbReference type="NCBI Taxonomy" id="2825194"/>
    <lineage>
        <taxon>Viruses</taxon>
        <taxon>Duplodnaviria</taxon>
        <taxon>Heunggongvirae</taxon>
        <taxon>Uroviricota</taxon>
        <taxon>Caudoviricetes</taxon>
    </lineage>
</organism>
<sequence>MAKTSKGTIKLPGKIVKDYEPEFEDEDFDIIRAIINLVRRYPKSKAPFIREELGKYHKGITDRQIARCCKFITSRWSTPTLRELINEQR</sequence>
<name>A0A8S5UGP4_9CAUD</name>